<sequence length="73" mass="7866">MTIRYLTIAGIANRLGISPTTAKKYADEGRLPEPDAVTGDGPKSVRGWLPETIDVWNAARPGHGGRPKKVPQD</sequence>
<evidence type="ECO:0000313" key="3">
    <source>
        <dbReference type="Proteomes" id="UP001595884"/>
    </source>
</evidence>
<reference evidence="3" key="1">
    <citation type="journal article" date="2019" name="Int. J. Syst. Evol. Microbiol.">
        <title>The Global Catalogue of Microorganisms (GCM) 10K type strain sequencing project: providing services to taxonomists for standard genome sequencing and annotation.</title>
        <authorList>
            <consortium name="The Broad Institute Genomics Platform"/>
            <consortium name="The Broad Institute Genome Sequencing Center for Infectious Disease"/>
            <person name="Wu L."/>
            <person name="Ma J."/>
        </authorList>
    </citation>
    <scope>NUCLEOTIDE SEQUENCE [LARGE SCALE GENOMIC DNA]</scope>
    <source>
        <strain evidence="3">CGMCC 1.12849</strain>
    </source>
</reference>
<keyword evidence="3" id="KW-1185">Reference proteome</keyword>
<dbReference type="EMBL" id="JBHSHE010000082">
    <property type="protein sequence ID" value="MFC4717817.1"/>
    <property type="molecule type" value="Genomic_DNA"/>
</dbReference>
<gene>
    <name evidence="2" type="ORF">ACFO7V_16975</name>
</gene>
<evidence type="ECO:0000256" key="1">
    <source>
        <dbReference type="SAM" id="MobiDB-lite"/>
    </source>
</evidence>
<name>A0ABV9MPA5_9MICC</name>
<accession>A0ABV9MPA5</accession>
<protein>
    <submittedName>
        <fullName evidence="2">Helix-turn-helix transcriptional regulator</fullName>
    </submittedName>
</protein>
<dbReference type="RefSeq" id="WP_346058733.1">
    <property type="nucleotide sequence ID" value="NZ_BAAAVQ010000005.1"/>
</dbReference>
<comment type="caution">
    <text evidence="2">The sequence shown here is derived from an EMBL/GenBank/DDBJ whole genome shotgun (WGS) entry which is preliminary data.</text>
</comment>
<dbReference type="Proteomes" id="UP001595884">
    <property type="component" value="Unassembled WGS sequence"/>
</dbReference>
<evidence type="ECO:0000313" key="2">
    <source>
        <dbReference type="EMBL" id="MFC4717817.1"/>
    </source>
</evidence>
<organism evidence="2 3">
    <name type="scientific">Glutamicibacter bergerei</name>
    <dbReference type="NCBI Taxonomy" id="256702"/>
    <lineage>
        <taxon>Bacteria</taxon>
        <taxon>Bacillati</taxon>
        <taxon>Actinomycetota</taxon>
        <taxon>Actinomycetes</taxon>
        <taxon>Micrococcales</taxon>
        <taxon>Micrococcaceae</taxon>
        <taxon>Glutamicibacter</taxon>
    </lineage>
</organism>
<feature type="region of interest" description="Disordered" evidence="1">
    <location>
        <begin position="25"/>
        <end position="45"/>
    </location>
</feature>
<proteinExistence type="predicted"/>